<dbReference type="EMBL" id="DWYC01000059">
    <property type="protein sequence ID" value="HJB57285.1"/>
    <property type="molecule type" value="Genomic_DNA"/>
</dbReference>
<feature type="region of interest" description="Disordered" evidence="1">
    <location>
        <begin position="214"/>
        <end position="264"/>
    </location>
</feature>
<evidence type="ECO:0000256" key="1">
    <source>
        <dbReference type="SAM" id="MobiDB-lite"/>
    </source>
</evidence>
<evidence type="ECO:0000259" key="2">
    <source>
        <dbReference type="Pfam" id="PF20234"/>
    </source>
</evidence>
<evidence type="ECO:0000313" key="4">
    <source>
        <dbReference type="Proteomes" id="UP000824208"/>
    </source>
</evidence>
<proteinExistence type="predicted"/>
<feature type="compositionally biased region" description="Low complexity" evidence="1">
    <location>
        <begin position="234"/>
        <end position="263"/>
    </location>
</feature>
<dbReference type="Pfam" id="PF20234">
    <property type="entry name" value="DUF6591"/>
    <property type="match status" value="1"/>
</dbReference>
<reference evidence="3" key="2">
    <citation type="submission" date="2021-04" db="EMBL/GenBank/DDBJ databases">
        <authorList>
            <person name="Gilroy R."/>
        </authorList>
    </citation>
    <scope>NUCLEOTIDE SEQUENCE</scope>
    <source>
        <strain evidence="3">CHK189-11263</strain>
    </source>
</reference>
<dbReference type="Proteomes" id="UP000824208">
    <property type="component" value="Unassembled WGS sequence"/>
</dbReference>
<dbReference type="InterPro" id="IPR046526">
    <property type="entry name" value="DUF6591"/>
</dbReference>
<feature type="compositionally biased region" description="Acidic residues" evidence="1">
    <location>
        <begin position="219"/>
        <end position="233"/>
    </location>
</feature>
<protein>
    <recommendedName>
        <fullName evidence="2">DUF6591 domain-containing protein</fullName>
    </recommendedName>
</protein>
<organism evidence="3 4">
    <name type="scientific">Candidatus Flavonifractor intestinipullorum</name>
    <dbReference type="NCBI Taxonomy" id="2838587"/>
    <lineage>
        <taxon>Bacteria</taxon>
        <taxon>Bacillati</taxon>
        <taxon>Bacillota</taxon>
        <taxon>Clostridia</taxon>
        <taxon>Eubacteriales</taxon>
        <taxon>Oscillospiraceae</taxon>
        <taxon>Flavonifractor</taxon>
    </lineage>
</organism>
<name>A0A9D2S6H8_9FIRM</name>
<feature type="domain" description="DUF6591" evidence="2">
    <location>
        <begin position="244"/>
        <end position="348"/>
    </location>
</feature>
<comment type="caution">
    <text evidence="3">The sequence shown here is derived from an EMBL/GenBank/DDBJ whole genome shotgun (WGS) entry which is preliminary data.</text>
</comment>
<evidence type="ECO:0000313" key="3">
    <source>
        <dbReference type="EMBL" id="HJB57285.1"/>
    </source>
</evidence>
<accession>A0A9D2S6H8</accession>
<reference evidence="3" key="1">
    <citation type="journal article" date="2021" name="PeerJ">
        <title>Extensive microbial diversity within the chicken gut microbiome revealed by metagenomics and culture.</title>
        <authorList>
            <person name="Gilroy R."/>
            <person name="Ravi A."/>
            <person name="Getino M."/>
            <person name="Pursley I."/>
            <person name="Horton D.L."/>
            <person name="Alikhan N.F."/>
            <person name="Baker D."/>
            <person name="Gharbi K."/>
            <person name="Hall N."/>
            <person name="Watson M."/>
            <person name="Adriaenssens E.M."/>
            <person name="Foster-Nyarko E."/>
            <person name="Jarju S."/>
            <person name="Secka A."/>
            <person name="Antonio M."/>
            <person name="Oren A."/>
            <person name="Chaudhuri R.R."/>
            <person name="La Ragione R."/>
            <person name="Hildebrand F."/>
            <person name="Pallen M.J."/>
        </authorList>
    </citation>
    <scope>NUCLEOTIDE SEQUENCE</scope>
    <source>
        <strain evidence="3">CHK189-11263</strain>
    </source>
</reference>
<dbReference type="AlphaFoldDB" id="A0A9D2S6H8"/>
<sequence length="349" mass="38867">MHSAAAVSTAASQAEASISRRPAPAYDSRDLESILAAVTAEAEAAAQTVEEESVLLLEALGDSYDTYEANGAAVAEFYSGSLRDAQALYAAFEAMSLDYFRCVAAQGVEDYDTWDSALEDFYDVWDDGMEDYYDAWDDAYGELYDRCDTLLEDAPHSAYSDRWSEMYEAYSDAWSGMYEAYSDAWSSTYDTYSDVWRGFYDGETDVDRILQATAPEPELTSEPEVPSEPEAVPEPESVPLPEISSAPESLPEAEPAASEPIPADGIRPAFRQAMESYEAFFDEYVAFMQSYAQSDNVLEMLADYSDFMNRYAQAMEEFEALDDGTLTPQEANYYAQVSLRITEKLLETV</sequence>
<gene>
    <name evidence="3" type="ORF">H9714_07025</name>
</gene>